<proteinExistence type="inferred from homology"/>
<protein>
    <submittedName>
        <fullName evidence="9">Acrylyl-CoA reductase (NADPH)</fullName>
    </submittedName>
</protein>
<feature type="domain" description="Acyl-CoA dehydrogenase/oxidase N-terminal" evidence="8">
    <location>
        <begin position="12"/>
        <end position="122"/>
    </location>
</feature>
<dbReference type="GO" id="GO:0033539">
    <property type="term" value="P:fatty acid beta-oxidation using acyl-CoA dehydrogenase"/>
    <property type="evidence" value="ECO:0007669"/>
    <property type="project" value="TreeGrafter"/>
</dbReference>
<dbReference type="InterPro" id="IPR009100">
    <property type="entry name" value="AcylCoA_DH/oxidase_NM_dom_sf"/>
</dbReference>
<dbReference type="GO" id="GO:0050660">
    <property type="term" value="F:flavin adenine dinucleotide binding"/>
    <property type="evidence" value="ECO:0007669"/>
    <property type="project" value="InterPro"/>
</dbReference>
<keyword evidence="3 5" id="KW-0285">Flavoprotein</keyword>
<dbReference type="EMBL" id="FUWJ01000004">
    <property type="protein sequence ID" value="SKA10490.1"/>
    <property type="molecule type" value="Genomic_DNA"/>
</dbReference>
<keyword evidence="5" id="KW-0560">Oxidoreductase</keyword>
<sequence length="390" mass="41879">MYLTCMLDEILTPEERDLVARARAFAEEHVAPNAAQWEWERHYPLETIKAACAVGFNRIELAKQHGGFGLSFSCKLRVFEEMAKADFAFAFALINHHNACARFARDGQPAHVARLLPRMIIGDVIGCAGLSEPGVGSDFGGLEMTAERVAGGWKLNGAKAWITNAAVAGLSVAYAQTDKALGYRGIACFAIEAEREGFHREAPFALHGGHAIGVGGFRLVDYFAPDEAVLQPPGQGFKAALAGINGARAYVAAMCCGMLEASLETAVRYTQQRKTFGQPVLEHQGVRWKLVDAVTDLQAARLLTYRAARLIDEGGDAVLAAAYAKKFATDMALTRIADCIQAMGANGLRADYPLARHLAGAKIAAYTDGSIEMMNERIGVALPALFGTAT</sequence>
<evidence type="ECO:0000259" key="7">
    <source>
        <dbReference type="Pfam" id="PF02770"/>
    </source>
</evidence>
<dbReference type="Pfam" id="PF02771">
    <property type="entry name" value="Acyl-CoA_dh_N"/>
    <property type="match status" value="1"/>
</dbReference>
<name>A0A1T4R378_9HYPH</name>
<dbReference type="GO" id="GO:0003995">
    <property type="term" value="F:acyl-CoA dehydrogenase activity"/>
    <property type="evidence" value="ECO:0007669"/>
    <property type="project" value="TreeGrafter"/>
</dbReference>
<dbReference type="Pfam" id="PF00441">
    <property type="entry name" value="Acyl-CoA_dh_1"/>
    <property type="match status" value="1"/>
</dbReference>
<dbReference type="Proteomes" id="UP000190092">
    <property type="component" value="Unassembled WGS sequence"/>
</dbReference>
<comment type="similarity">
    <text evidence="2 5">Belongs to the acyl-CoA dehydrogenase family.</text>
</comment>
<evidence type="ECO:0000256" key="4">
    <source>
        <dbReference type="ARBA" id="ARBA00022827"/>
    </source>
</evidence>
<dbReference type="InterPro" id="IPR046373">
    <property type="entry name" value="Acyl-CoA_Oxase/DH_mid-dom_sf"/>
</dbReference>
<gene>
    <name evidence="9" type="ORF">SAMN02745126_03538</name>
</gene>
<feature type="domain" description="Acyl-CoA oxidase/dehydrogenase middle" evidence="7">
    <location>
        <begin position="127"/>
        <end position="214"/>
    </location>
</feature>
<comment type="cofactor">
    <cofactor evidence="1 5">
        <name>FAD</name>
        <dbReference type="ChEBI" id="CHEBI:57692"/>
    </cofactor>
</comment>
<dbReference type="PANTHER" id="PTHR43884:SF12">
    <property type="entry name" value="ISOVALERYL-COA DEHYDROGENASE, MITOCHONDRIAL-RELATED"/>
    <property type="match status" value="1"/>
</dbReference>
<dbReference type="InterPro" id="IPR037069">
    <property type="entry name" value="AcylCoA_DH/ox_N_sf"/>
</dbReference>
<keyword evidence="4 5" id="KW-0274">FAD</keyword>
<dbReference type="GO" id="GO:0046359">
    <property type="term" value="P:butyrate catabolic process"/>
    <property type="evidence" value="ECO:0007669"/>
    <property type="project" value="TreeGrafter"/>
</dbReference>
<dbReference type="SUPFAM" id="SSF56645">
    <property type="entry name" value="Acyl-CoA dehydrogenase NM domain-like"/>
    <property type="match status" value="1"/>
</dbReference>
<evidence type="ECO:0000256" key="2">
    <source>
        <dbReference type="ARBA" id="ARBA00009347"/>
    </source>
</evidence>
<reference evidence="10" key="1">
    <citation type="submission" date="2017-02" db="EMBL/GenBank/DDBJ databases">
        <authorList>
            <person name="Varghese N."/>
            <person name="Submissions S."/>
        </authorList>
    </citation>
    <scope>NUCLEOTIDE SEQUENCE [LARGE SCALE GENOMIC DNA]</scope>
    <source>
        <strain evidence="10">ATCC 27094</strain>
    </source>
</reference>
<dbReference type="InterPro" id="IPR013786">
    <property type="entry name" value="AcylCoA_DH/ox_N"/>
</dbReference>
<evidence type="ECO:0000313" key="9">
    <source>
        <dbReference type="EMBL" id="SKA10490.1"/>
    </source>
</evidence>
<dbReference type="Pfam" id="PF02770">
    <property type="entry name" value="Acyl-CoA_dh_M"/>
    <property type="match status" value="1"/>
</dbReference>
<dbReference type="PANTHER" id="PTHR43884">
    <property type="entry name" value="ACYL-COA DEHYDROGENASE"/>
    <property type="match status" value="1"/>
</dbReference>
<dbReference type="Gene3D" id="2.40.110.10">
    <property type="entry name" value="Butyryl-CoA Dehydrogenase, subunit A, domain 2"/>
    <property type="match status" value="1"/>
</dbReference>
<evidence type="ECO:0000256" key="5">
    <source>
        <dbReference type="RuleBase" id="RU362125"/>
    </source>
</evidence>
<dbReference type="STRING" id="225324.SAMN02745126_03538"/>
<dbReference type="Gene3D" id="1.20.140.10">
    <property type="entry name" value="Butyryl-CoA Dehydrogenase, subunit A, domain 3"/>
    <property type="match status" value="1"/>
</dbReference>
<dbReference type="InterPro" id="IPR009075">
    <property type="entry name" value="AcylCo_DH/oxidase_C"/>
</dbReference>
<evidence type="ECO:0000259" key="6">
    <source>
        <dbReference type="Pfam" id="PF00441"/>
    </source>
</evidence>
<evidence type="ECO:0000256" key="1">
    <source>
        <dbReference type="ARBA" id="ARBA00001974"/>
    </source>
</evidence>
<evidence type="ECO:0000313" key="10">
    <source>
        <dbReference type="Proteomes" id="UP000190092"/>
    </source>
</evidence>
<dbReference type="PIRSF" id="PIRSF016578">
    <property type="entry name" value="HsaA"/>
    <property type="match status" value="1"/>
</dbReference>
<dbReference type="SUPFAM" id="SSF47203">
    <property type="entry name" value="Acyl-CoA dehydrogenase C-terminal domain-like"/>
    <property type="match status" value="1"/>
</dbReference>
<accession>A0A1T4R378</accession>
<dbReference type="Gene3D" id="1.10.540.10">
    <property type="entry name" value="Acyl-CoA dehydrogenase/oxidase, N-terminal domain"/>
    <property type="match status" value="1"/>
</dbReference>
<evidence type="ECO:0000256" key="3">
    <source>
        <dbReference type="ARBA" id="ARBA00022630"/>
    </source>
</evidence>
<feature type="domain" description="Acyl-CoA dehydrogenase/oxidase C-terminal" evidence="6">
    <location>
        <begin position="234"/>
        <end position="379"/>
    </location>
</feature>
<dbReference type="InterPro" id="IPR036250">
    <property type="entry name" value="AcylCo_DH-like_C"/>
</dbReference>
<dbReference type="AlphaFoldDB" id="A0A1T4R378"/>
<organism evidence="9 10">
    <name type="scientific">Enhydrobacter aerosaccus</name>
    <dbReference type="NCBI Taxonomy" id="225324"/>
    <lineage>
        <taxon>Bacteria</taxon>
        <taxon>Pseudomonadati</taxon>
        <taxon>Pseudomonadota</taxon>
        <taxon>Alphaproteobacteria</taxon>
        <taxon>Hyphomicrobiales</taxon>
        <taxon>Enhydrobacter</taxon>
    </lineage>
</organism>
<evidence type="ECO:0000259" key="8">
    <source>
        <dbReference type="Pfam" id="PF02771"/>
    </source>
</evidence>
<keyword evidence="10" id="KW-1185">Reference proteome</keyword>
<dbReference type="InterPro" id="IPR006091">
    <property type="entry name" value="Acyl-CoA_Oxase/DH_mid-dom"/>
</dbReference>